<dbReference type="EMBL" id="CP037920">
    <property type="protein sequence ID" value="QDT97737.1"/>
    <property type="molecule type" value="Genomic_DNA"/>
</dbReference>
<evidence type="ECO:0000313" key="1">
    <source>
        <dbReference type="EMBL" id="QDT97737.1"/>
    </source>
</evidence>
<dbReference type="InterPro" id="IPR038396">
    <property type="entry name" value="SpoIIAA-like_sf"/>
</dbReference>
<evidence type="ECO:0008006" key="3">
    <source>
        <dbReference type="Google" id="ProtNLM"/>
    </source>
</evidence>
<dbReference type="InterPro" id="IPR036513">
    <property type="entry name" value="STAS_dom_sf"/>
</dbReference>
<dbReference type="SUPFAM" id="SSF52091">
    <property type="entry name" value="SpoIIaa-like"/>
    <property type="match status" value="1"/>
</dbReference>
<protein>
    <recommendedName>
        <fullName evidence="3">STAS/SEC14 domain-containing protein</fullName>
    </recommendedName>
</protein>
<dbReference type="InterPro" id="IPR021866">
    <property type="entry name" value="SpoIIAA-like"/>
</dbReference>
<dbReference type="Pfam" id="PF11964">
    <property type="entry name" value="SpoIIAA-like"/>
    <property type="match status" value="1"/>
</dbReference>
<organism evidence="1 2">
    <name type="scientific">Gimesia aquarii</name>
    <dbReference type="NCBI Taxonomy" id="2527964"/>
    <lineage>
        <taxon>Bacteria</taxon>
        <taxon>Pseudomonadati</taxon>
        <taxon>Planctomycetota</taxon>
        <taxon>Planctomycetia</taxon>
        <taxon>Planctomycetales</taxon>
        <taxon>Planctomycetaceae</taxon>
        <taxon>Gimesia</taxon>
    </lineage>
</organism>
<name>A0A517VXL1_9PLAN</name>
<dbReference type="KEGG" id="gaw:V144x_32180"/>
<dbReference type="RefSeq" id="WP_144986037.1">
    <property type="nucleotide sequence ID" value="NZ_CP037920.1"/>
</dbReference>
<accession>A0A517VXL1</accession>
<evidence type="ECO:0000313" key="2">
    <source>
        <dbReference type="Proteomes" id="UP000318704"/>
    </source>
</evidence>
<sequence length="121" mass="14128">MPVNIQQHDDQNYLEIQMSGKLTKEDYHEFIPIIETMIEQKGPLHILLELHDFHGWTAGALWEDIKFDVKHFNDIARLAMVGESKWQEGMATFCKPFTKAKIKYFEATELEAAKTWITEST</sequence>
<dbReference type="AlphaFoldDB" id="A0A517VXL1"/>
<gene>
    <name evidence="1" type="ORF">V144x_32180</name>
</gene>
<dbReference type="Gene3D" id="3.40.50.10600">
    <property type="entry name" value="SpoIIaa-like domains"/>
    <property type="match status" value="1"/>
</dbReference>
<dbReference type="Proteomes" id="UP000318704">
    <property type="component" value="Chromosome"/>
</dbReference>
<proteinExistence type="predicted"/>
<reference evidence="1 2" key="1">
    <citation type="submission" date="2019-03" db="EMBL/GenBank/DDBJ databases">
        <title>Deep-cultivation of Planctomycetes and their phenomic and genomic characterization uncovers novel biology.</title>
        <authorList>
            <person name="Wiegand S."/>
            <person name="Jogler M."/>
            <person name="Boedeker C."/>
            <person name="Pinto D."/>
            <person name="Vollmers J."/>
            <person name="Rivas-Marin E."/>
            <person name="Kohn T."/>
            <person name="Peeters S.H."/>
            <person name="Heuer A."/>
            <person name="Rast P."/>
            <person name="Oberbeckmann S."/>
            <person name="Bunk B."/>
            <person name="Jeske O."/>
            <person name="Meyerdierks A."/>
            <person name="Storesund J.E."/>
            <person name="Kallscheuer N."/>
            <person name="Luecker S."/>
            <person name="Lage O.M."/>
            <person name="Pohl T."/>
            <person name="Merkel B.J."/>
            <person name="Hornburger P."/>
            <person name="Mueller R.-W."/>
            <person name="Bruemmer F."/>
            <person name="Labrenz M."/>
            <person name="Spormann A.M."/>
            <person name="Op den Camp H."/>
            <person name="Overmann J."/>
            <person name="Amann R."/>
            <person name="Jetten M.S.M."/>
            <person name="Mascher T."/>
            <person name="Medema M.H."/>
            <person name="Devos D.P."/>
            <person name="Kaster A.-K."/>
            <person name="Ovreas L."/>
            <person name="Rohde M."/>
            <person name="Galperin M.Y."/>
            <person name="Jogler C."/>
        </authorList>
    </citation>
    <scope>NUCLEOTIDE SEQUENCE [LARGE SCALE GENOMIC DNA]</scope>
    <source>
        <strain evidence="1 2">V144</strain>
    </source>
</reference>